<evidence type="ECO:0008006" key="2">
    <source>
        <dbReference type="Google" id="ProtNLM"/>
    </source>
</evidence>
<dbReference type="Gene3D" id="2.50.20.10">
    <property type="entry name" value="Lipoprotein localisation LolA/LolB/LppX"/>
    <property type="match status" value="1"/>
</dbReference>
<proteinExistence type="predicted"/>
<evidence type="ECO:0000313" key="1">
    <source>
        <dbReference type="EMBL" id="KKK56365.1"/>
    </source>
</evidence>
<dbReference type="Pfam" id="PF07608">
    <property type="entry name" value="DUF1571"/>
    <property type="match status" value="1"/>
</dbReference>
<organism evidence="1">
    <name type="scientific">marine sediment metagenome</name>
    <dbReference type="NCBI Taxonomy" id="412755"/>
    <lineage>
        <taxon>unclassified sequences</taxon>
        <taxon>metagenomes</taxon>
        <taxon>ecological metagenomes</taxon>
    </lineage>
</organism>
<accession>A0A0F8X629</accession>
<dbReference type="InterPro" id="IPR011465">
    <property type="entry name" value="DUF1571"/>
</dbReference>
<protein>
    <recommendedName>
        <fullName evidence="2">DUF1571 domain-containing protein</fullName>
    </recommendedName>
</protein>
<comment type="caution">
    <text evidence="1">The sequence shown here is derived from an EMBL/GenBank/DDBJ whole genome shotgun (WGS) entry which is preliminary data.</text>
</comment>
<sequence>RKLSLVDGSTNNTIQKLAENDHVKLLEMCLSQFERRRIKDYTCTFIKQERISGQLKAEQWMDVKFAEKPFSVAMHWVKNPPLGDRVLYVEGKRNGHMLVKPRGFLFKLVGTQLKAPDDPLAMANTLRPITMFGFGKTLQSLLDVYELAAGRGESTDRFLGFREIDGRRVLALERLLPPRADYPAKLTIWYLDSERLLPLGVEAYDWDDRLTCSYLYKDVKLNVGLTAEDFTPKANQMPLPK</sequence>
<name>A0A0F8X629_9ZZZZ</name>
<gene>
    <name evidence="1" type="ORF">LCGC14_3065270</name>
</gene>
<feature type="non-terminal residue" evidence="1">
    <location>
        <position position="1"/>
    </location>
</feature>
<dbReference type="AlphaFoldDB" id="A0A0F8X629"/>
<dbReference type="EMBL" id="LAZR01065030">
    <property type="protein sequence ID" value="KKK56365.1"/>
    <property type="molecule type" value="Genomic_DNA"/>
</dbReference>
<reference evidence="1" key="1">
    <citation type="journal article" date="2015" name="Nature">
        <title>Complex archaea that bridge the gap between prokaryotes and eukaryotes.</title>
        <authorList>
            <person name="Spang A."/>
            <person name="Saw J.H."/>
            <person name="Jorgensen S.L."/>
            <person name="Zaremba-Niedzwiedzka K."/>
            <person name="Martijn J."/>
            <person name="Lind A.E."/>
            <person name="van Eijk R."/>
            <person name="Schleper C."/>
            <person name="Guy L."/>
            <person name="Ettema T.J."/>
        </authorList>
    </citation>
    <scope>NUCLEOTIDE SEQUENCE</scope>
</reference>